<evidence type="ECO:0000313" key="4">
    <source>
        <dbReference type="Proteomes" id="UP000192591"/>
    </source>
</evidence>
<dbReference type="Proteomes" id="UP000192591">
    <property type="component" value="Unassembled WGS sequence"/>
</dbReference>
<protein>
    <submittedName>
        <fullName evidence="3">Cyclase</fullName>
    </submittedName>
</protein>
<dbReference type="InterPro" id="IPR023393">
    <property type="entry name" value="START-like_dom_sf"/>
</dbReference>
<organism evidence="3 4">
    <name type="scientific">Saccharomonospora piscinae</name>
    <dbReference type="NCBI Taxonomy" id="687388"/>
    <lineage>
        <taxon>Bacteria</taxon>
        <taxon>Bacillati</taxon>
        <taxon>Actinomycetota</taxon>
        <taxon>Actinomycetes</taxon>
        <taxon>Pseudonocardiales</taxon>
        <taxon>Pseudonocardiaceae</taxon>
        <taxon>Saccharomonospora</taxon>
    </lineage>
</organism>
<proteinExistence type="predicted"/>
<feature type="compositionally biased region" description="Basic residues" evidence="1">
    <location>
        <begin position="375"/>
        <end position="385"/>
    </location>
</feature>
<dbReference type="Gene3D" id="3.30.530.20">
    <property type="match status" value="1"/>
</dbReference>
<evidence type="ECO:0000313" key="3">
    <source>
        <dbReference type="EMBL" id="OQO93663.1"/>
    </source>
</evidence>
<accession>A0A1V9A993</accession>
<dbReference type="PANTHER" id="PTHR33824:SF7">
    <property type="entry name" value="POLYKETIDE CYCLASE_DEHYDRASE AND LIPID TRANSPORT SUPERFAMILY PROTEIN"/>
    <property type="match status" value="1"/>
</dbReference>
<keyword evidence="4" id="KW-1185">Reference proteome</keyword>
<dbReference type="PANTHER" id="PTHR33824">
    <property type="entry name" value="POLYKETIDE CYCLASE/DEHYDRASE AND LIPID TRANSPORT SUPERFAMILY PROTEIN"/>
    <property type="match status" value="1"/>
</dbReference>
<feature type="domain" description="Coenzyme Q-binding protein COQ10 START" evidence="2">
    <location>
        <begin position="147"/>
        <end position="267"/>
    </location>
</feature>
<sequence>MTRAAGRTAGKAADTAGKAGDTAGKTAKKAGSAAPGGALTDALGTLAGTLANRAASSVAGTVSRSAQRLTDYADGGGGGGDGDGGGGLGTALTGAKKLAEGQSPVRAALSTGASKVKEKVKSAFGGGGSGKKGGGLKLTNIVEAIDVGVPVDVAYDQWTRFTDFPTFMKKVENVEQESDEKLSWKAQVLWSHRSWDSTITDQVPDQHIVWRSKGEKGYVDGAVTFHELGPNLTRILLVLEYHPQGFFEQTGNLWRAQGRRARLELKHFRRHVMTKTLLHPEELEGWRGTIHDEEVVDDGSDARPPRESGGSEDEDERDDDYDEGEGDGEDYEDEEYDDSDDSEESEDEEDDEDQDRDETEQDDSGDDRETPARRGGGRRGRGGRA</sequence>
<evidence type="ECO:0000259" key="2">
    <source>
        <dbReference type="Pfam" id="PF03364"/>
    </source>
</evidence>
<feature type="region of interest" description="Disordered" evidence="1">
    <location>
        <begin position="1"/>
        <end position="35"/>
    </location>
</feature>
<gene>
    <name evidence="3" type="ORF">B1813_03740</name>
</gene>
<comment type="caution">
    <text evidence="3">The sequence shown here is derived from an EMBL/GenBank/DDBJ whole genome shotgun (WGS) entry which is preliminary data.</text>
</comment>
<dbReference type="CDD" id="cd07817">
    <property type="entry name" value="SRPBCC_8"/>
    <property type="match status" value="1"/>
</dbReference>
<name>A0A1V9A993_SACPI</name>
<evidence type="ECO:0000256" key="1">
    <source>
        <dbReference type="SAM" id="MobiDB-lite"/>
    </source>
</evidence>
<dbReference type="AlphaFoldDB" id="A0A1V9A993"/>
<dbReference type="EMBL" id="MWIH01000003">
    <property type="protein sequence ID" value="OQO93663.1"/>
    <property type="molecule type" value="Genomic_DNA"/>
</dbReference>
<feature type="region of interest" description="Disordered" evidence="1">
    <location>
        <begin position="288"/>
        <end position="385"/>
    </location>
</feature>
<dbReference type="Pfam" id="PF03364">
    <property type="entry name" value="Polyketide_cyc"/>
    <property type="match status" value="1"/>
</dbReference>
<dbReference type="SUPFAM" id="SSF55961">
    <property type="entry name" value="Bet v1-like"/>
    <property type="match status" value="1"/>
</dbReference>
<dbReference type="InterPro" id="IPR005031">
    <property type="entry name" value="COQ10_START"/>
</dbReference>
<dbReference type="STRING" id="1962155.B1813_03740"/>
<feature type="compositionally biased region" description="Acidic residues" evidence="1">
    <location>
        <begin position="310"/>
        <end position="366"/>
    </location>
</feature>
<dbReference type="RefSeq" id="WP_176218215.1">
    <property type="nucleotide sequence ID" value="NZ_MWIH01000003.1"/>
</dbReference>
<dbReference type="InterPro" id="IPR047137">
    <property type="entry name" value="ORF3"/>
</dbReference>
<reference evidence="3 4" key="1">
    <citation type="submission" date="2017-02" db="EMBL/GenBank/DDBJ databases">
        <title>Draft genome of Saccharomonospora sp. 154.</title>
        <authorList>
            <person name="Alonso-Carmona G.S."/>
            <person name="De La Haba R."/>
            <person name="Vera-Gargallo B."/>
            <person name="Sandoval-Trujillo A.H."/>
            <person name="Ramirez-Duran N."/>
            <person name="Ventosa A."/>
        </authorList>
    </citation>
    <scope>NUCLEOTIDE SEQUENCE [LARGE SCALE GENOMIC DNA]</scope>
    <source>
        <strain evidence="3 4">LRS4.154</strain>
    </source>
</reference>